<evidence type="ECO:0000256" key="6">
    <source>
        <dbReference type="SAM" id="Phobius"/>
    </source>
</evidence>
<dbReference type="Pfam" id="PF01794">
    <property type="entry name" value="Ferric_reduct"/>
    <property type="match status" value="1"/>
</dbReference>
<feature type="transmembrane region" description="Helical" evidence="6">
    <location>
        <begin position="128"/>
        <end position="147"/>
    </location>
</feature>
<evidence type="ECO:0000256" key="4">
    <source>
        <dbReference type="ARBA" id="ARBA00023136"/>
    </source>
</evidence>
<dbReference type="InterPro" id="IPR013130">
    <property type="entry name" value="Fe3_Rdtase_TM_dom"/>
</dbReference>
<evidence type="ECO:0000313" key="9">
    <source>
        <dbReference type="EMBL" id="QTU85132.1"/>
    </source>
</evidence>
<proteinExistence type="predicted"/>
<keyword evidence="10" id="KW-1185">Reference proteome</keyword>
<evidence type="ECO:0000256" key="2">
    <source>
        <dbReference type="ARBA" id="ARBA00022692"/>
    </source>
</evidence>
<evidence type="ECO:0000256" key="1">
    <source>
        <dbReference type="ARBA" id="ARBA00004141"/>
    </source>
</evidence>
<dbReference type="KEGG" id="ebz:J7S26_04305"/>
<dbReference type="AlphaFoldDB" id="A0A9E6SVF3"/>
<evidence type="ECO:0000313" key="10">
    <source>
        <dbReference type="Proteomes" id="UP000636394"/>
    </source>
</evidence>
<evidence type="ECO:0000256" key="3">
    <source>
        <dbReference type="ARBA" id="ARBA00022989"/>
    </source>
</evidence>
<evidence type="ECO:0000259" key="7">
    <source>
        <dbReference type="Pfam" id="PF01794"/>
    </source>
</evidence>
<dbReference type="RefSeq" id="WP_166338813.1">
    <property type="nucleotide sequence ID" value="NZ_CP072829.1"/>
</dbReference>
<sequence>MEFALIMIGTVVACALLRNPIHKAPMVFYALAVGIDVLFVACSYFEVPRWLWLAMFELIQTCMLPLAMFVLVMYIGCFKKGSKPYTWFKPIRAELSIIAWILSLGHCVVYLMSYMPRVTSGAAVTSNVMAAFVLAIVILILLIVLGVTSFGFVKKAMKTETWKKVQKLAYPFFGLVYVHLLLMLGPSAMRGGQAAIVSVAVYSVVFGVYLVWRVARALSDKRAGGPAGASVASASFDEPLEA</sequence>
<keyword evidence="3 6" id="KW-1133">Transmembrane helix</keyword>
<evidence type="ECO:0000313" key="8">
    <source>
        <dbReference type="EMBL" id="NHM13766.1"/>
    </source>
</evidence>
<feature type="transmembrane region" description="Helical" evidence="6">
    <location>
        <begin position="97"/>
        <end position="116"/>
    </location>
</feature>
<evidence type="ECO:0000313" key="11">
    <source>
        <dbReference type="Proteomes" id="UP000671910"/>
    </source>
</evidence>
<dbReference type="Proteomes" id="UP000671910">
    <property type="component" value="Chromosome"/>
</dbReference>
<dbReference type="EMBL" id="WPCR01000003">
    <property type="protein sequence ID" value="NHM13766.1"/>
    <property type="molecule type" value="Genomic_DNA"/>
</dbReference>
<feature type="region of interest" description="Disordered" evidence="5">
    <location>
        <begin position="222"/>
        <end position="242"/>
    </location>
</feature>
<protein>
    <submittedName>
        <fullName evidence="9">Ferric reductase-like transmembrane domain-containing protein</fullName>
    </submittedName>
</protein>
<name>A0A9E6SVF3_9ACTN</name>
<dbReference type="GO" id="GO:0016020">
    <property type="term" value="C:membrane"/>
    <property type="evidence" value="ECO:0007669"/>
    <property type="project" value="UniProtKB-SubCell"/>
</dbReference>
<evidence type="ECO:0000256" key="5">
    <source>
        <dbReference type="SAM" id="MobiDB-lite"/>
    </source>
</evidence>
<organism evidence="9 11">
    <name type="scientific">Xiamenia xianingshaonis</name>
    <dbReference type="NCBI Taxonomy" id="2682776"/>
    <lineage>
        <taxon>Bacteria</taxon>
        <taxon>Bacillati</taxon>
        <taxon>Actinomycetota</taxon>
        <taxon>Coriobacteriia</taxon>
        <taxon>Eggerthellales</taxon>
        <taxon>Eggerthellaceae</taxon>
        <taxon>Xiamenia</taxon>
    </lineage>
</organism>
<reference evidence="9" key="2">
    <citation type="submission" date="2021-04" db="EMBL/GenBank/DDBJ databases">
        <title>Novel species in family Eggerthellaceae.</title>
        <authorList>
            <person name="Zhang G."/>
        </authorList>
    </citation>
    <scope>NUCLEOTIDE SEQUENCE</scope>
    <source>
        <strain evidence="9">Zg-886</strain>
    </source>
</reference>
<keyword evidence="4 6" id="KW-0472">Membrane</keyword>
<feature type="transmembrane region" description="Helical" evidence="6">
    <location>
        <begin position="168"/>
        <end position="188"/>
    </location>
</feature>
<feature type="transmembrane region" description="Helical" evidence="6">
    <location>
        <begin position="26"/>
        <end position="46"/>
    </location>
</feature>
<feature type="transmembrane region" description="Helical" evidence="6">
    <location>
        <begin position="52"/>
        <end position="76"/>
    </location>
</feature>
<feature type="domain" description="Ferric oxidoreductase" evidence="7">
    <location>
        <begin position="84"/>
        <end position="175"/>
    </location>
</feature>
<gene>
    <name evidence="8" type="ORF">GMI68_03085</name>
    <name evidence="9" type="ORF">J7S26_04305</name>
</gene>
<comment type="subcellular location">
    <subcellularLocation>
        <location evidence="1">Membrane</location>
        <topology evidence="1">Multi-pass membrane protein</topology>
    </subcellularLocation>
</comment>
<feature type="transmembrane region" description="Helical" evidence="6">
    <location>
        <begin position="194"/>
        <end position="212"/>
    </location>
</feature>
<reference evidence="8 10" key="1">
    <citation type="submission" date="2019-11" db="EMBL/GenBank/DDBJ databases">
        <title>Eggerthellaceae novel genus isolated from the rectal contents of marmort.</title>
        <authorList>
            <person name="Zhang G."/>
        </authorList>
    </citation>
    <scope>NUCLEOTIDE SEQUENCE [LARGE SCALE GENOMIC DNA]</scope>
    <source>
        <strain evidence="8">Zg-886</strain>
        <strain evidence="10">zg-886</strain>
    </source>
</reference>
<keyword evidence="2 6" id="KW-0812">Transmembrane</keyword>
<accession>A0A9E6SVF3</accession>
<dbReference type="EMBL" id="CP072829">
    <property type="protein sequence ID" value="QTU85132.1"/>
    <property type="molecule type" value="Genomic_DNA"/>
</dbReference>
<dbReference type="Proteomes" id="UP000636394">
    <property type="component" value="Unassembled WGS sequence"/>
</dbReference>